<dbReference type="EMBL" id="DPVV01000433">
    <property type="protein sequence ID" value="HCL03282.1"/>
    <property type="molecule type" value="Genomic_DNA"/>
</dbReference>
<dbReference type="InterPro" id="IPR020051">
    <property type="entry name" value="SagB-type_dehydrogenase"/>
</dbReference>
<gene>
    <name evidence="2" type="ORF">DHW61_12910</name>
</gene>
<dbReference type="Pfam" id="PF00881">
    <property type="entry name" value="Nitroreductase"/>
    <property type="match status" value="1"/>
</dbReference>
<dbReference type="SUPFAM" id="SSF55469">
    <property type="entry name" value="FMN-dependent nitroreductase-like"/>
    <property type="match status" value="1"/>
</dbReference>
<dbReference type="Proteomes" id="UP000262969">
    <property type="component" value="Unassembled WGS sequence"/>
</dbReference>
<comment type="caution">
    <text evidence="2">The sequence shown here is derived from an EMBL/GenBank/DDBJ whole genome shotgun (WGS) entry which is preliminary data.</text>
</comment>
<reference evidence="2 3" key="1">
    <citation type="journal article" date="2018" name="Nat. Biotechnol.">
        <title>A standardized bacterial taxonomy based on genome phylogeny substantially revises the tree of life.</title>
        <authorList>
            <person name="Parks D.H."/>
            <person name="Chuvochina M."/>
            <person name="Waite D.W."/>
            <person name="Rinke C."/>
            <person name="Skarshewski A."/>
            <person name="Chaumeil P.A."/>
            <person name="Hugenholtz P."/>
        </authorList>
    </citation>
    <scope>NUCLEOTIDE SEQUENCE [LARGE SCALE GENOMIC DNA]</scope>
    <source>
        <strain evidence="2">UBA11728</strain>
    </source>
</reference>
<organism evidence="2 3">
    <name type="scientific">Lachnoclostridium phytofermentans</name>
    <dbReference type="NCBI Taxonomy" id="66219"/>
    <lineage>
        <taxon>Bacteria</taxon>
        <taxon>Bacillati</taxon>
        <taxon>Bacillota</taxon>
        <taxon>Clostridia</taxon>
        <taxon>Lachnospirales</taxon>
        <taxon>Lachnospiraceae</taxon>
    </lineage>
</organism>
<name>A0A3D2X841_9FIRM</name>
<dbReference type="Gene3D" id="3.40.109.10">
    <property type="entry name" value="NADH Oxidase"/>
    <property type="match status" value="1"/>
</dbReference>
<dbReference type="InterPro" id="IPR000415">
    <property type="entry name" value="Nitroreductase-like"/>
</dbReference>
<dbReference type="AlphaFoldDB" id="A0A3D2X841"/>
<dbReference type="InterPro" id="IPR052544">
    <property type="entry name" value="Bacteriocin_Proc_Enz"/>
</dbReference>
<dbReference type="NCBIfam" id="TIGR03605">
    <property type="entry name" value="antibiot_sagB"/>
    <property type="match status" value="1"/>
</dbReference>
<sequence>MDIINLREVMKGYTALEEDITSDQQQGLPQPSMDKAYISAKSITLPKDFEDVVINNSFFDIMNQRTSRRTYNNKSLTLKELSFLLWTTQGVKNIVGKKNKATIRTVPSAGARHPFETYLFVNNVEGLEPGRYHYVATEHRLEFLGSLENQMDRVSEACCGQTFVGTCAVTFVWTAIPYRTEWRYTNKAQKYSLIDLGHVGQNLYLACEAIGCGTCGIGAYDQALADALLGLDTEPSNEKENEFVVYMGSVGKYDEKEQ</sequence>
<accession>A0A3D2X841</accession>
<protein>
    <submittedName>
        <fullName evidence="2">Nitroreductase</fullName>
    </submittedName>
</protein>
<proteinExistence type="predicted"/>
<feature type="domain" description="Nitroreductase" evidence="1">
    <location>
        <begin position="64"/>
        <end position="251"/>
    </location>
</feature>
<evidence type="ECO:0000313" key="2">
    <source>
        <dbReference type="EMBL" id="HCL03282.1"/>
    </source>
</evidence>
<dbReference type="InterPro" id="IPR029479">
    <property type="entry name" value="Nitroreductase"/>
</dbReference>
<evidence type="ECO:0000259" key="1">
    <source>
        <dbReference type="Pfam" id="PF00881"/>
    </source>
</evidence>
<dbReference type="CDD" id="cd02142">
    <property type="entry name" value="McbC_SagB-like_oxidoreductase"/>
    <property type="match status" value="1"/>
</dbReference>
<dbReference type="GO" id="GO:0016491">
    <property type="term" value="F:oxidoreductase activity"/>
    <property type="evidence" value="ECO:0007669"/>
    <property type="project" value="InterPro"/>
</dbReference>
<dbReference type="PANTHER" id="PTHR43745">
    <property type="entry name" value="NITROREDUCTASE MJ1384-RELATED"/>
    <property type="match status" value="1"/>
</dbReference>
<dbReference type="PANTHER" id="PTHR43745:SF2">
    <property type="entry name" value="NITROREDUCTASE MJ1384-RELATED"/>
    <property type="match status" value="1"/>
</dbReference>
<evidence type="ECO:0000313" key="3">
    <source>
        <dbReference type="Proteomes" id="UP000262969"/>
    </source>
</evidence>